<dbReference type="Proteomes" id="UP000009022">
    <property type="component" value="Unassembled WGS sequence"/>
</dbReference>
<feature type="region of interest" description="Disordered" evidence="2">
    <location>
        <begin position="131"/>
        <end position="150"/>
    </location>
</feature>
<dbReference type="RefSeq" id="XP_002118304.1">
    <property type="nucleotide sequence ID" value="XM_002118268.1"/>
</dbReference>
<evidence type="ECO:0000313" key="5">
    <source>
        <dbReference type="Proteomes" id="UP000009022"/>
    </source>
</evidence>
<dbReference type="KEGG" id="tad:TRIADDRAFT_62342"/>
<keyword evidence="5" id="KW-1185">Reference proteome</keyword>
<dbReference type="AlphaFoldDB" id="B3SDI4"/>
<evidence type="ECO:0000313" key="4">
    <source>
        <dbReference type="EMBL" id="EDV19238.1"/>
    </source>
</evidence>
<organism evidence="4 5">
    <name type="scientific">Trichoplax adhaerens</name>
    <name type="common">Trichoplax reptans</name>
    <dbReference type="NCBI Taxonomy" id="10228"/>
    <lineage>
        <taxon>Eukaryota</taxon>
        <taxon>Metazoa</taxon>
        <taxon>Placozoa</taxon>
        <taxon>Uniplacotomia</taxon>
        <taxon>Trichoplacea</taxon>
        <taxon>Trichoplacidae</taxon>
        <taxon>Trichoplax</taxon>
    </lineage>
</organism>
<reference evidence="4 5" key="1">
    <citation type="journal article" date="2008" name="Nature">
        <title>The Trichoplax genome and the nature of placozoans.</title>
        <authorList>
            <person name="Srivastava M."/>
            <person name="Begovic E."/>
            <person name="Chapman J."/>
            <person name="Putnam N.H."/>
            <person name="Hellsten U."/>
            <person name="Kawashima T."/>
            <person name="Kuo A."/>
            <person name="Mitros T."/>
            <person name="Salamov A."/>
            <person name="Carpenter M.L."/>
            <person name="Signorovitch A.Y."/>
            <person name="Moreno M.A."/>
            <person name="Kamm K."/>
            <person name="Grimwood J."/>
            <person name="Schmutz J."/>
            <person name="Shapiro H."/>
            <person name="Grigoriev I.V."/>
            <person name="Buss L.W."/>
            <person name="Schierwater B."/>
            <person name="Dellaporta S.L."/>
            <person name="Rokhsar D.S."/>
        </authorList>
    </citation>
    <scope>NUCLEOTIDE SEQUENCE [LARGE SCALE GENOMIC DNA]</scope>
    <source>
        <strain evidence="4 5">Grell-BS-1999</strain>
    </source>
</reference>
<feature type="coiled-coil region" evidence="1">
    <location>
        <begin position="168"/>
        <end position="195"/>
    </location>
</feature>
<feature type="transmembrane region" description="Helical" evidence="3">
    <location>
        <begin position="197"/>
        <end position="218"/>
    </location>
</feature>
<dbReference type="HOGENOM" id="CLU_1236469_0_0_1"/>
<protein>
    <submittedName>
        <fullName evidence="4">Uncharacterized protein</fullName>
    </submittedName>
</protein>
<keyword evidence="3" id="KW-1133">Transmembrane helix</keyword>
<dbReference type="GeneID" id="6759502"/>
<evidence type="ECO:0000256" key="2">
    <source>
        <dbReference type="SAM" id="MobiDB-lite"/>
    </source>
</evidence>
<accession>B3SDI4</accession>
<keyword evidence="3" id="KW-0812">Transmembrane</keyword>
<evidence type="ECO:0000256" key="1">
    <source>
        <dbReference type="SAM" id="Coils"/>
    </source>
</evidence>
<sequence>MDSNEMNLPDQLAFDNNSSNGTGDLSEESSNSFYPMMTMPESISYSGKRKEDNDFTQKYLHGDISEFEVTHRINDISSDNYETVPSKLTINESRTYQKKPMWYKSESASMPSNNQNVPDDKISTNSVIEESQAPEEVTAAETSEMEDNESDDQISYQEFMQLRNDDKLINLYLRLRDQEERMRLLERKVKNNEASGIFGSITGMALCISSILALGYVYRKKLQL</sequence>
<gene>
    <name evidence="4" type="ORF">TRIADDRAFT_62342</name>
</gene>
<dbReference type="EMBL" id="DS985279">
    <property type="protein sequence ID" value="EDV19238.1"/>
    <property type="molecule type" value="Genomic_DNA"/>
</dbReference>
<evidence type="ECO:0000256" key="3">
    <source>
        <dbReference type="SAM" id="Phobius"/>
    </source>
</evidence>
<feature type="compositionally biased region" description="Polar residues" evidence="2">
    <location>
        <begin position="14"/>
        <end position="33"/>
    </location>
</feature>
<dbReference type="CTD" id="6759502"/>
<keyword evidence="1" id="KW-0175">Coiled coil</keyword>
<proteinExistence type="predicted"/>
<feature type="region of interest" description="Disordered" evidence="2">
    <location>
        <begin position="1"/>
        <end position="38"/>
    </location>
</feature>
<dbReference type="InParanoid" id="B3SDI4"/>
<name>B3SDI4_TRIAD</name>
<keyword evidence="3" id="KW-0472">Membrane</keyword>